<dbReference type="EMBL" id="JAPEVG010000172">
    <property type="protein sequence ID" value="KAJ8474972.1"/>
    <property type="molecule type" value="Genomic_DNA"/>
</dbReference>
<dbReference type="AlphaFoldDB" id="A0AAD7X9P4"/>
<dbReference type="Proteomes" id="UP001215151">
    <property type="component" value="Unassembled WGS sequence"/>
</dbReference>
<evidence type="ECO:0000313" key="1">
    <source>
        <dbReference type="EMBL" id="KAJ8474972.1"/>
    </source>
</evidence>
<evidence type="ECO:0000313" key="2">
    <source>
        <dbReference type="Proteomes" id="UP001215151"/>
    </source>
</evidence>
<organism evidence="1 2">
    <name type="scientific">Trametes cubensis</name>
    <dbReference type="NCBI Taxonomy" id="1111947"/>
    <lineage>
        <taxon>Eukaryota</taxon>
        <taxon>Fungi</taxon>
        <taxon>Dikarya</taxon>
        <taxon>Basidiomycota</taxon>
        <taxon>Agaricomycotina</taxon>
        <taxon>Agaricomycetes</taxon>
        <taxon>Polyporales</taxon>
        <taxon>Polyporaceae</taxon>
        <taxon>Trametes</taxon>
    </lineage>
</organism>
<reference evidence="1" key="1">
    <citation type="submission" date="2022-11" db="EMBL/GenBank/DDBJ databases">
        <title>Genome Sequence of Cubamyces cubensis.</title>
        <authorList>
            <person name="Buettner E."/>
        </authorList>
    </citation>
    <scope>NUCLEOTIDE SEQUENCE</scope>
    <source>
        <strain evidence="1">MPL-01</strain>
    </source>
</reference>
<gene>
    <name evidence="1" type="ORF">ONZ51_g6849</name>
</gene>
<accession>A0AAD7X9P4</accession>
<protein>
    <submittedName>
        <fullName evidence="1">Uncharacterized protein</fullName>
    </submittedName>
</protein>
<sequence>MYTPVSIHALNMYDSNEWPLPGKPWLRSSSAALRAIAPPGNSAFTLYNVDSPPSVKQTAAHSLPGATSLGKLLDSFAPLRLYTSARHSLAALGVLDPRLLKPDIPVVFVWSETFTADDPRHFLPF</sequence>
<name>A0AAD7X9P4_9APHY</name>
<comment type="caution">
    <text evidence="1">The sequence shown here is derived from an EMBL/GenBank/DDBJ whole genome shotgun (WGS) entry which is preliminary data.</text>
</comment>
<proteinExistence type="predicted"/>
<keyword evidence="2" id="KW-1185">Reference proteome</keyword>